<evidence type="ECO:0000313" key="2">
    <source>
        <dbReference type="EMBL" id="MBA0638980.1"/>
    </source>
</evidence>
<evidence type="ECO:0008006" key="4">
    <source>
        <dbReference type="Google" id="ProtNLM"/>
    </source>
</evidence>
<dbReference type="AlphaFoldDB" id="A0A7J8TLG9"/>
<dbReference type="InterPro" id="IPR032675">
    <property type="entry name" value="LRR_dom_sf"/>
</dbReference>
<dbReference type="GO" id="GO:0019005">
    <property type="term" value="C:SCF ubiquitin ligase complex"/>
    <property type="evidence" value="ECO:0007669"/>
    <property type="project" value="TreeGrafter"/>
</dbReference>
<keyword evidence="3" id="KW-1185">Reference proteome</keyword>
<evidence type="ECO:0000256" key="1">
    <source>
        <dbReference type="SAM" id="MobiDB-lite"/>
    </source>
</evidence>
<dbReference type="GO" id="GO:0031146">
    <property type="term" value="P:SCF-dependent proteasomal ubiquitin-dependent protein catabolic process"/>
    <property type="evidence" value="ECO:0007669"/>
    <property type="project" value="TreeGrafter"/>
</dbReference>
<name>A0A7J8TLG9_9ROSI</name>
<reference evidence="2 3" key="1">
    <citation type="journal article" date="2019" name="Genome Biol. Evol.">
        <title>Insights into the evolution of the New World diploid cottons (Gossypium, subgenus Houzingenia) based on genome sequencing.</title>
        <authorList>
            <person name="Grover C.E."/>
            <person name="Arick M.A. 2nd"/>
            <person name="Thrash A."/>
            <person name="Conover J.L."/>
            <person name="Sanders W.S."/>
            <person name="Peterson D.G."/>
            <person name="Frelichowski J.E."/>
            <person name="Scheffler J.A."/>
            <person name="Scheffler B.E."/>
            <person name="Wendel J.F."/>
        </authorList>
    </citation>
    <scope>NUCLEOTIDE SEQUENCE [LARGE SCALE GENOMIC DNA]</scope>
    <source>
        <strain evidence="2">57</strain>
        <tissue evidence="2">Leaf</tissue>
    </source>
</reference>
<feature type="compositionally biased region" description="Basic and acidic residues" evidence="1">
    <location>
        <begin position="1"/>
        <end position="30"/>
    </location>
</feature>
<accession>A0A7J8TLG9</accession>
<gene>
    <name evidence="2" type="ORF">Goklo_022043</name>
</gene>
<proteinExistence type="predicted"/>
<dbReference type="Proteomes" id="UP000593573">
    <property type="component" value="Unassembled WGS sequence"/>
</dbReference>
<dbReference type="PANTHER" id="PTHR13318:SF145">
    <property type="entry name" value="RAD7"/>
    <property type="match status" value="1"/>
</dbReference>
<comment type="caution">
    <text evidence="2">The sequence shown here is derived from an EMBL/GenBank/DDBJ whole genome shotgun (WGS) entry which is preliminary data.</text>
</comment>
<dbReference type="OrthoDB" id="10257471at2759"/>
<evidence type="ECO:0000313" key="3">
    <source>
        <dbReference type="Proteomes" id="UP000593573"/>
    </source>
</evidence>
<organism evidence="2 3">
    <name type="scientific">Gossypium klotzschianum</name>
    <dbReference type="NCBI Taxonomy" id="34286"/>
    <lineage>
        <taxon>Eukaryota</taxon>
        <taxon>Viridiplantae</taxon>
        <taxon>Streptophyta</taxon>
        <taxon>Embryophyta</taxon>
        <taxon>Tracheophyta</taxon>
        <taxon>Spermatophyta</taxon>
        <taxon>Magnoliopsida</taxon>
        <taxon>eudicotyledons</taxon>
        <taxon>Gunneridae</taxon>
        <taxon>Pentapetalae</taxon>
        <taxon>rosids</taxon>
        <taxon>malvids</taxon>
        <taxon>Malvales</taxon>
        <taxon>Malvaceae</taxon>
        <taxon>Malvoideae</taxon>
        <taxon>Gossypium</taxon>
    </lineage>
</organism>
<dbReference type="Gene3D" id="3.80.10.10">
    <property type="entry name" value="Ribonuclease Inhibitor"/>
    <property type="match status" value="3"/>
</dbReference>
<dbReference type="PANTHER" id="PTHR13318">
    <property type="entry name" value="PARTNER OF PAIRED, ISOFORM B-RELATED"/>
    <property type="match status" value="1"/>
</dbReference>
<dbReference type="SMART" id="SM00367">
    <property type="entry name" value="LRR_CC"/>
    <property type="match status" value="6"/>
</dbReference>
<sequence>MGDVGFFEKTDSRENEGNLEESEGKNKERNEEEEEEAVVFYRQQQHQHATFLGLDLNLQPPEEIDFGNEFWGFDFGFPEKQTENFTESQSVVLGVDLERKERSPSVEIVSPSSIKTKRSPNVVFDIGFPEKETENFTNSGSVVFGVDLKGKERYPDVEIVSSSKKRKFSVQEKGKAKLDGFGIELDEKEILHDLMQIDPEKWVSILDSPVEEEKPNYIEFQGLTRDNTVNHERADLLEDFQEFLKKEKSKRQHEIAKDFAQRLAREVDSEGDLLKSSSTKDGASKSVIVDDDDKEELGTPFSIAMEVIKTRISSSTSRRKKFSSEGLGAEFKWVPKNVKRTSFMAREVPSLLDLSLCALAKNAEAIVSLNHVPDMLRHKLSRSVSNSRKMDAHFLQLLASGSPTEIRVNDCSRVTEDEFTKIFGCCDTKNLIVLQLDLCGSCIPDYVLQDTLAHSSKSLPALVTLSLNGAYRLTDQGLNALALSAPALQSINLSQCSLLTSSGINDLANCFESTLRELYLDECHNIEAMVVLPALKKLKCLEVLSMAGIQTVCDDFVIKMVEACGKNMKELVFASCVELTDVSLKFVGKNCSKLCAIDLSYLRKLTDLSMRYLANGCRSINRLKLCRNGKRYLQLTNFILCHSDEAIAAFLEASGSSLTELSLNNIALANACIDIHVPSFEPLQLLVFHIMNMWLLVNNSFTALNNLKQVGLNTAISLSKCSRKLFSLDLSWCRNLTDEALGLVVDSCSSLKLLKLFGCTQITDVFLKGHSNPQVQIIGLKMATLSEFLNVVEPREAPLWYSPVDSLH</sequence>
<dbReference type="EMBL" id="JABFAB010000001">
    <property type="protein sequence ID" value="MBA0638980.1"/>
    <property type="molecule type" value="Genomic_DNA"/>
</dbReference>
<protein>
    <recommendedName>
        <fullName evidence="4">Rad7</fullName>
    </recommendedName>
</protein>
<dbReference type="SUPFAM" id="SSF52047">
    <property type="entry name" value="RNI-like"/>
    <property type="match status" value="2"/>
</dbReference>
<dbReference type="InterPro" id="IPR006553">
    <property type="entry name" value="Leu-rich_rpt_Cys-con_subtyp"/>
</dbReference>
<feature type="region of interest" description="Disordered" evidence="1">
    <location>
        <begin position="1"/>
        <end position="37"/>
    </location>
</feature>